<dbReference type="AlphaFoldDB" id="A0A9W5YF59"/>
<keyword evidence="2" id="KW-1185">Reference proteome</keyword>
<dbReference type="EMBL" id="BRLB01000014">
    <property type="protein sequence ID" value="GKX31178.1"/>
    <property type="molecule type" value="Genomic_DNA"/>
</dbReference>
<proteinExistence type="predicted"/>
<dbReference type="RefSeq" id="WP_281817968.1">
    <property type="nucleotide sequence ID" value="NZ_BRLB01000014.1"/>
</dbReference>
<name>A0A9W5YF59_9FIRM</name>
<protein>
    <submittedName>
        <fullName evidence="1">Uncharacterized protein</fullName>
    </submittedName>
</protein>
<comment type="caution">
    <text evidence="1">The sequence shown here is derived from an EMBL/GenBank/DDBJ whole genome shotgun (WGS) entry which is preliminary data.</text>
</comment>
<sequence>MMYLGGQDMVKDVGKPDIKDDFLTLSDRSGLGIEELNDEVLREHINPKRPGLWESTHEWDNQWAHDRIWS</sequence>
<accession>A0A9W5YF59</accession>
<evidence type="ECO:0000313" key="1">
    <source>
        <dbReference type="EMBL" id="GKX31178.1"/>
    </source>
</evidence>
<gene>
    <name evidence="1" type="ORF">SH1V18_36580</name>
</gene>
<dbReference type="Proteomes" id="UP001144256">
    <property type="component" value="Unassembled WGS sequence"/>
</dbReference>
<organism evidence="1 2">
    <name type="scientific">Vallitalea longa</name>
    <dbReference type="NCBI Taxonomy" id="2936439"/>
    <lineage>
        <taxon>Bacteria</taxon>
        <taxon>Bacillati</taxon>
        <taxon>Bacillota</taxon>
        <taxon>Clostridia</taxon>
        <taxon>Lachnospirales</taxon>
        <taxon>Vallitaleaceae</taxon>
        <taxon>Vallitalea</taxon>
    </lineage>
</organism>
<reference evidence="1" key="1">
    <citation type="submission" date="2022-06" db="EMBL/GenBank/DDBJ databases">
        <title>Vallitalea longa sp. nov., an anaerobic bacterium isolated from marine sediment.</title>
        <authorList>
            <person name="Hirano S."/>
            <person name="Terahara T."/>
            <person name="Mori K."/>
            <person name="Hamada M."/>
            <person name="Matsumoto R."/>
            <person name="Kobayashi T."/>
        </authorList>
    </citation>
    <scope>NUCLEOTIDE SEQUENCE</scope>
    <source>
        <strain evidence="1">SH18-1</strain>
    </source>
</reference>
<evidence type="ECO:0000313" key="2">
    <source>
        <dbReference type="Proteomes" id="UP001144256"/>
    </source>
</evidence>